<protein>
    <recommendedName>
        <fullName evidence="5">ATP-grasp domain-containing protein</fullName>
    </recommendedName>
</protein>
<gene>
    <name evidence="6" type="ORF">TRUGW13939_06461</name>
</gene>
<keyword evidence="3 4" id="KW-0067">ATP-binding</keyword>
<dbReference type="EMBL" id="CP055900">
    <property type="protein sequence ID" value="QKX59329.1"/>
    <property type="molecule type" value="Genomic_DNA"/>
</dbReference>
<dbReference type="InterPro" id="IPR013815">
    <property type="entry name" value="ATP_grasp_subdomain_1"/>
</dbReference>
<feature type="domain" description="ATP-grasp" evidence="5">
    <location>
        <begin position="266"/>
        <end position="506"/>
    </location>
</feature>
<dbReference type="InterPro" id="IPR052032">
    <property type="entry name" value="ATP-dep_AA_Ligase"/>
</dbReference>
<dbReference type="AlphaFoldDB" id="A0A7H8QZ04"/>
<evidence type="ECO:0000313" key="6">
    <source>
        <dbReference type="EMBL" id="QKX59329.1"/>
    </source>
</evidence>
<dbReference type="OrthoDB" id="4219360at2759"/>
<proteinExistence type="predicted"/>
<dbReference type="GO" id="GO:0046872">
    <property type="term" value="F:metal ion binding"/>
    <property type="evidence" value="ECO:0007669"/>
    <property type="project" value="InterPro"/>
</dbReference>
<accession>A0A7H8QZ04</accession>
<dbReference type="SUPFAM" id="SSF56059">
    <property type="entry name" value="Glutathione synthetase ATP-binding domain-like"/>
    <property type="match status" value="1"/>
</dbReference>
<dbReference type="PANTHER" id="PTHR43585:SF2">
    <property type="entry name" value="ATP-GRASP ENZYME FSQD"/>
    <property type="match status" value="1"/>
</dbReference>
<dbReference type="Pfam" id="PF13535">
    <property type="entry name" value="ATP-grasp_4"/>
    <property type="match status" value="1"/>
</dbReference>
<name>A0A7H8QZ04_TALRU</name>
<sequence>MSQIGSVDAMWTWKLSTLPEETGTVVIRIYSNGTPTQTSIEGIAPRETPQFLLENADRNVHLLLPANSGYVVQSDFLERRMVDCPDVTKVQSFVSPGQQIKGCTAETYQSMSFSDLLSRSYGAIAASTSATINDELVKRLSFNWLSPNPIPRKRLALVGAGSLPKVHGYALAAASLNIALVVFDEASHWMSSDAYAHLREEFVPFDTTVDANMASRITVALKEYQREKQLDGIISVEEHLHTIIAHAATQLGFSTSPPESVGLAQNKFKTRQLDTNIFCRLVRSPADLEKVLAEEGSKLPYPLIVKPSKGWSSEGVWKVANEKELREKVPLLWRESFTSWHGHDVVIETYVEGPEVDANMILVNGEIVFFEVNDDFPCAGDSEDNESDTRVANFVETSNMLPSALPPFEQESLRKRLHELALAAGFRNAVLHIEAKLRNSSCRYVKDPSTDGLVELQLQTPATTTTHPKDVFLLEINPRAPGWQEVEATARTYGVSYWSISLLNALADKDRILSLSKPFVGGAQYDMQLLYVPAQKGGVYNFGDICTTVLRSDPQESGQTQQLGAHVVRCANLMEDGEEVLDPRTGQVFGNFIAFFLIVSRISRMEAMLIGREIEKRVREHTNGF</sequence>
<dbReference type="RefSeq" id="XP_035345507.1">
    <property type="nucleotide sequence ID" value="XM_035489614.1"/>
</dbReference>
<keyword evidence="7" id="KW-1185">Reference proteome</keyword>
<reference evidence="7" key="1">
    <citation type="submission" date="2020-06" db="EMBL/GenBank/DDBJ databases">
        <title>A chromosome-scale genome assembly of Talaromyces rugulosus W13939.</title>
        <authorList>
            <person name="Wang B."/>
            <person name="Guo L."/>
            <person name="Ye K."/>
            <person name="Wang L."/>
        </authorList>
    </citation>
    <scope>NUCLEOTIDE SEQUENCE [LARGE SCALE GENOMIC DNA]</scope>
    <source>
        <strain evidence="7">W13939</strain>
    </source>
</reference>
<dbReference type="PROSITE" id="PS50975">
    <property type="entry name" value="ATP_GRASP"/>
    <property type="match status" value="1"/>
</dbReference>
<evidence type="ECO:0000313" key="7">
    <source>
        <dbReference type="Proteomes" id="UP000509510"/>
    </source>
</evidence>
<evidence type="ECO:0000256" key="3">
    <source>
        <dbReference type="ARBA" id="ARBA00022840"/>
    </source>
</evidence>
<evidence type="ECO:0000256" key="4">
    <source>
        <dbReference type="PROSITE-ProRule" id="PRU00409"/>
    </source>
</evidence>
<evidence type="ECO:0000256" key="2">
    <source>
        <dbReference type="ARBA" id="ARBA00022741"/>
    </source>
</evidence>
<dbReference type="Gene3D" id="3.40.50.20">
    <property type="match status" value="1"/>
</dbReference>
<keyword evidence="1" id="KW-0436">Ligase</keyword>
<dbReference type="Gene3D" id="3.30.470.20">
    <property type="entry name" value="ATP-grasp fold, B domain"/>
    <property type="match status" value="1"/>
</dbReference>
<dbReference type="GO" id="GO:0005524">
    <property type="term" value="F:ATP binding"/>
    <property type="evidence" value="ECO:0007669"/>
    <property type="project" value="UniProtKB-UniRule"/>
</dbReference>
<dbReference type="GO" id="GO:0016874">
    <property type="term" value="F:ligase activity"/>
    <property type="evidence" value="ECO:0007669"/>
    <property type="project" value="UniProtKB-KW"/>
</dbReference>
<keyword evidence="2 4" id="KW-0547">Nucleotide-binding</keyword>
<dbReference type="InterPro" id="IPR011761">
    <property type="entry name" value="ATP-grasp"/>
</dbReference>
<dbReference type="KEGG" id="trg:TRUGW13939_06461"/>
<dbReference type="Gene3D" id="3.30.1490.20">
    <property type="entry name" value="ATP-grasp fold, A domain"/>
    <property type="match status" value="1"/>
</dbReference>
<organism evidence="6 7">
    <name type="scientific">Talaromyces rugulosus</name>
    <name type="common">Penicillium rugulosum</name>
    <dbReference type="NCBI Taxonomy" id="121627"/>
    <lineage>
        <taxon>Eukaryota</taxon>
        <taxon>Fungi</taxon>
        <taxon>Dikarya</taxon>
        <taxon>Ascomycota</taxon>
        <taxon>Pezizomycotina</taxon>
        <taxon>Eurotiomycetes</taxon>
        <taxon>Eurotiomycetidae</taxon>
        <taxon>Eurotiales</taxon>
        <taxon>Trichocomaceae</taxon>
        <taxon>Talaromyces</taxon>
        <taxon>Talaromyces sect. Islandici</taxon>
    </lineage>
</organism>
<dbReference type="Proteomes" id="UP000509510">
    <property type="component" value="Chromosome III"/>
</dbReference>
<dbReference type="Pfam" id="PF18130">
    <property type="entry name" value="ATPgrasp_N"/>
    <property type="match status" value="1"/>
</dbReference>
<dbReference type="PANTHER" id="PTHR43585">
    <property type="entry name" value="FUMIPYRROLE BIOSYNTHESIS PROTEIN C"/>
    <property type="match status" value="1"/>
</dbReference>
<dbReference type="InterPro" id="IPR041472">
    <property type="entry name" value="BL00235/CARNS1_N"/>
</dbReference>
<evidence type="ECO:0000259" key="5">
    <source>
        <dbReference type="PROSITE" id="PS50975"/>
    </source>
</evidence>
<evidence type="ECO:0000256" key="1">
    <source>
        <dbReference type="ARBA" id="ARBA00022598"/>
    </source>
</evidence>
<dbReference type="GeneID" id="55993956"/>